<evidence type="ECO:0000256" key="1">
    <source>
        <dbReference type="SAM" id="Phobius"/>
    </source>
</evidence>
<keyword evidence="3" id="KW-1185">Reference proteome</keyword>
<feature type="transmembrane region" description="Helical" evidence="1">
    <location>
        <begin position="81"/>
        <end position="114"/>
    </location>
</feature>
<feature type="transmembrane region" description="Helical" evidence="1">
    <location>
        <begin position="49"/>
        <end position="69"/>
    </location>
</feature>
<keyword evidence="1" id="KW-1133">Transmembrane helix</keyword>
<dbReference type="RefSeq" id="WP_166095872.1">
    <property type="nucleotide sequence ID" value="NZ_CP049871.1"/>
</dbReference>
<dbReference type="Proteomes" id="UP000502502">
    <property type="component" value="Chromosome"/>
</dbReference>
<protein>
    <recommendedName>
        <fullName evidence="4">DUF4064 domain-containing protein</fullName>
    </recommendedName>
</protein>
<evidence type="ECO:0000313" key="2">
    <source>
        <dbReference type="EMBL" id="QIL03183.1"/>
    </source>
</evidence>
<evidence type="ECO:0008006" key="4">
    <source>
        <dbReference type="Google" id="ProtNLM"/>
    </source>
</evidence>
<organism evidence="2 3">
    <name type="scientific">Sphingomonas sinipercae</name>
    <dbReference type="NCBI Taxonomy" id="2714944"/>
    <lineage>
        <taxon>Bacteria</taxon>
        <taxon>Pseudomonadati</taxon>
        <taxon>Pseudomonadota</taxon>
        <taxon>Alphaproteobacteria</taxon>
        <taxon>Sphingomonadales</taxon>
        <taxon>Sphingomonadaceae</taxon>
        <taxon>Sphingomonas</taxon>
    </lineage>
</organism>
<keyword evidence="1" id="KW-0812">Transmembrane</keyword>
<proteinExistence type="predicted"/>
<sequence length="135" mass="14904">MENKRPVSITVIAVFLLISAAFGLYSVLTIESNPLAQDMMRRMSFPMEVYKLNGIVGTLVTAISAFGMLKGRPWSRVLYIGWTIFATIVSLVILPAISLMVMSVIVVAIVAFFLFRPKANAWFGTSGLSLRRDQA</sequence>
<reference evidence="2 3" key="1">
    <citation type="submission" date="2020-03" db="EMBL/GenBank/DDBJ databases">
        <title>Sphingomonas sp. nov., isolated from fish.</title>
        <authorList>
            <person name="Hyun D.-W."/>
            <person name="Bae J.-W."/>
        </authorList>
    </citation>
    <scope>NUCLEOTIDE SEQUENCE [LARGE SCALE GENOMIC DNA]</scope>
    <source>
        <strain evidence="2 3">HDW15C</strain>
    </source>
</reference>
<keyword evidence="1" id="KW-0472">Membrane</keyword>
<gene>
    <name evidence="2" type="ORF">G7078_10605</name>
</gene>
<dbReference type="EMBL" id="CP049871">
    <property type="protein sequence ID" value="QIL03183.1"/>
    <property type="molecule type" value="Genomic_DNA"/>
</dbReference>
<evidence type="ECO:0000313" key="3">
    <source>
        <dbReference type="Proteomes" id="UP000502502"/>
    </source>
</evidence>
<dbReference type="AlphaFoldDB" id="A0A6G7ZQG5"/>
<name>A0A6G7ZQG5_9SPHN</name>
<feature type="transmembrane region" description="Helical" evidence="1">
    <location>
        <begin position="6"/>
        <end position="28"/>
    </location>
</feature>
<dbReference type="KEGG" id="ssin:G7078_10605"/>
<accession>A0A6G7ZQG5</accession>